<dbReference type="Pfam" id="PF01590">
    <property type="entry name" value="GAF"/>
    <property type="match status" value="1"/>
</dbReference>
<keyword evidence="3" id="KW-1185">Reference proteome</keyword>
<comment type="caution">
    <text evidence="2">The sequence shown here is derived from an EMBL/GenBank/DDBJ whole genome shotgun (WGS) entry which is preliminary data.</text>
</comment>
<dbReference type="SUPFAM" id="SSF55781">
    <property type="entry name" value="GAF domain-like"/>
    <property type="match status" value="1"/>
</dbReference>
<dbReference type="InterPro" id="IPR003018">
    <property type="entry name" value="GAF"/>
</dbReference>
<protein>
    <recommendedName>
        <fullName evidence="1">GAF domain-containing protein</fullName>
    </recommendedName>
</protein>
<evidence type="ECO:0000313" key="2">
    <source>
        <dbReference type="EMBL" id="GEM44413.1"/>
    </source>
</evidence>
<dbReference type="EMBL" id="BJXB01000001">
    <property type="protein sequence ID" value="GEM44413.1"/>
    <property type="molecule type" value="Genomic_DNA"/>
</dbReference>
<gene>
    <name evidence="2" type="ORF">DC3_00480</name>
</gene>
<dbReference type="PANTHER" id="PTHR43102:SF2">
    <property type="entry name" value="GAF DOMAIN-CONTAINING PROTEIN"/>
    <property type="match status" value="1"/>
</dbReference>
<dbReference type="OrthoDB" id="9812358at2"/>
<organism evidence="2 3">
    <name type="scientific">Deinococcus cellulosilyticus (strain DSM 18568 / NBRC 106333 / KACC 11606 / 5516J-15)</name>
    <dbReference type="NCBI Taxonomy" id="1223518"/>
    <lineage>
        <taxon>Bacteria</taxon>
        <taxon>Thermotogati</taxon>
        <taxon>Deinococcota</taxon>
        <taxon>Deinococci</taxon>
        <taxon>Deinococcales</taxon>
        <taxon>Deinococcaceae</taxon>
        <taxon>Deinococcus</taxon>
    </lineage>
</organism>
<evidence type="ECO:0000259" key="1">
    <source>
        <dbReference type="SMART" id="SM00065"/>
    </source>
</evidence>
<sequence>MTAPDHQLLEEKRLERLYSYGILDTEDEAAFHHIADDLSLILQVPTVLISFLDRERQWFKACIQFDARETPRQVAFCSYTILSEDGLVVEDALQDPLFQDNPLVTGEPHIRAYIGVPVTSRDGYRIGTICCIDYQPRAFSARDRDILKRFARRVMNELEQRLLKQEYQRVMRQLQTVMDSAEQGMVVINQHNLVVGANQAAENITGMGWETGMYFEKTHLLSVGDGKDAIYTRWDGLYHFTVEERRLDDQLRVLVFERL</sequence>
<dbReference type="SMART" id="SM00065">
    <property type="entry name" value="GAF"/>
    <property type="match status" value="1"/>
</dbReference>
<dbReference type="AlphaFoldDB" id="A0A511MUZ3"/>
<dbReference type="PANTHER" id="PTHR43102">
    <property type="entry name" value="SLR1143 PROTEIN"/>
    <property type="match status" value="1"/>
</dbReference>
<dbReference type="InterPro" id="IPR029016">
    <property type="entry name" value="GAF-like_dom_sf"/>
</dbReference>
<reference evidence="2 3" key="1">
    <citation type="submission" date="2019-07" db="EMBL/GenBank/DDBJ databases">
        <title>Whole genome shotgun sequence of Deinococcus cellulosilyticus NBRC 106333.</title>
        <authorList>
            <person name="Hosoyama A."/>
            <person name="Uohara A."/>
            <person name="Ohji S."/>
            <person name="Ichikawa N."/>
        </authorList>
    </citation>
    <scope>NUCLEOTIDE SEQUENCE [LARGE SCALE GENOMIC DNA]</scope>
    <source>
        <strain evidence="2 3">NBRC 106333</strain>
    </source>
</reference>
<dbReference type="Gene3D" id="3.30.450.20">
    <property type="entry name" value="PAS domain"/>
    <property type="match status" value="1"/>
</dbReference>
<dbReference type="RefSeq" id="WP_146881576.1">
    <property type="nucleotide sequence ID" value="NZ_BJXB01000001.1"/>
</dbReference>
<feature type="domain" description="GAF" evidence="1">
    <location>
        <begin position="26"/>
        <end position="168"/>
    </location>
</feature>
<proteinExistence type="predicted"/>
<dbReference type="SUPFAM" id="SSF55785">
    <property type="entry name" value="PYP-like sensor domain (PAS domain)"/>
    <property type="match status" value="1"/>
</dbReference>
<name>A0A511MUZ3_DEIC1</name>
<dbReference type="InterPro" id="IPR035965">
    <property type="entry name" value="PAS-like_dom_sf"/>
</dbReference>
<dbReference type="Gene3D" id="3.30.450.40">
    <property type="match status" value="1"/>
</dbReference>
<evidence type="ECO:0000313" key="3">
    <source>
        <dbReference type="Proteomes" id="UP000321306"/>
    </source>
</evidence>
<accession>A0A511MUZ3</accession>
<dbReference type="Proteomes" id="UP000321306">
    <property type="component" value="Unassembled WGS sequence"/>
</dbReference>